<keyword evidence="2" id="KW-1185">Reference proteome</keyword>
<accession>A0A0L0CNJ7</accession>
<name>A0A0L0CNJ7_LUCCU</name>
<protein>
    <submittedName>
        <fullName evidence="1">Uncharacterized protein</fullName>
    </submittedName>
</protein>
<proteinExistence type="predicted"/>
<evidence type="ECO:0000313" key="2">
    <source>
        <dbReference type="Proteomes" id="UP000037069"/>
    </source>
</evidence>
<sequence>MKCARHGLLQSRDLKRGLTSAPHNRVIRVAGCPQDLSWLVNWLWFLRLTRIGCDLNPNSREEEAIQITEQAGFEPIMQRSGIKARRDGWQMLCMVVTALSLVSASKEPSQWCGGATLLFMVLYMVYYANNSLDIHPCLSSINLMKNTNKKR</sequence>
<comment type="caution">
    <text evidence="1">The sequence shown here is derived from an EMBL/GenBank/DDBJ whole genome shotgun (WGS) entry which is preliminary data.</text>
</comment>
<gene>
    <name evidence="1" type="ORF">FF38_06630</name>
</gene>
<organism evidence="1 2">
    <name type="scientific">Lucilia cuprina</name>
    <name type="common">Green bottle fly</name>
    <name type="synonym">Australian sheep blowfly</name>
    <dbReference type="NCBI Taxonomy" id="7375"/>
    <lineage>
        <taxon>Eukaryota</taxon>
        <taxon>Metazoa</taxon>
        <taxon>Ecdysozoa</taxon>
        <taxon>Arthropoda</taxon>
        <taxon>Hexapoda</taxon>
        <taxon>Insecta</taxon>
        <taxon>Pterygota</taxon>
        <taxon>Neoptera</taxon>
        <taxon>Endopterygota</taxon>
        <taxon>Diptera</taxon>
        <taxon>Brachycera</taxon>
        <taxon>Muscomorpha</taxon>
        <taxon>Oestroidea</taxon>
        <taxon>Calliphoridae</taxon>
        <taxon>Luciliinae</taxon>
        <taxon>Lucilia</taxon>
    </lineage>
</organism>
<evidence type="ECO:0000313" key="1">
    <source>
        <dbReference type="EMBL" id="KNC33903.1"/>
    </source>
</evidence>
<dbReference type="Proteomes" id="UP000037069">
    <property type="component" value="Unassembled WGS sequence"/>
</dbReference>
<dbReference type="EMBL" id="JRES01000132">
    <property type="protein sequence ID" value="KNC33903.1"/>
    <property type="molecule type" value="Genomic_DNA"/>
</dbReference>
<dbReference type="AlphaFoldDB" id="A0A0L0CNJ7"/>
<reference evidence="1 2" key="1">
    <citation type="journal article" date="2015" name="Nat. Commun.">
        <title>Lucilia cuprina genome unlocks parasitic fly biology to underpin future interventions.</title>
        <authorList>
            <person name="Anstead C.A."/>
            <person name="Korhonen P.K."/>
            <person name="Young N.D."/>
            <person name="Hall R.S."/>
            <person name="Jex A.R."/>
            <person name="Murali S.C."/>
            <person name="Hughes D.S."/>
            <person name="Lee S.F."/>
            <person name="Perry T."/>
            <person name="Stroehlein A.J."/>
            <person name="Ansell B.R."/>
            <person name="Breugelmans B."/>
            <person name="Hofmann A."/>
            <person name="Qu J."/>
            <person name="Dugan S."/>
            <person name="Lee S.L."/>
            <person name="Chao H."/>
            <person name="Dinh H."/>
            <person name="Han Y."/>
            <person name="Doddapaneni H.V."/>
            <person name="Worley K.C."/>
            <person name="Muzny D.M."/>
            <person name="Ioannidis P."/>
            <person name="Waterhouse R.M."/>
            <person name="Zdobnov E.M."/>
            <person name="James P.J."/>
            <person name="Bagnall N.H."/>
            <person name="Kotze A.C."/>
            <person name="Gibbs R.A."/>
            <person name="Richards S."/>
            <person name="Batterham P."/>
            <person name="Gasser R.B."/>
        </authorList>
    </citation>
    <scope>NUCLEOTIDE SEQUENCE [LARGE SCALE GENOMIC DNA]</scope>
    <source>
        <strain evidence="1 2">LS</strain>
        <tissue evidence="1">Full body</tissue>
    </source>
</reference>